<dbReference type="EC" id="5.2.1.8" evidence="4"/>
<dbReference type="GO" id="GO:0043022">
    <property type="term" value="F:ribosome binding"/>
    <property type="evidence" value="ECO:0007669"/>
    <property type="project" value="TreeGrafter"/>
</dbReference>
<dbReference type="SUPFAM" id="SSF109998">
    <property type="entry name" value="Triger factor/SurA peptide-binding domain-like"/>
    <property type="match status" value="1"/>
</dbReference>
<dbReference type="SUPFAM" id="SSF102735">
    <property type="entry name" value="Trigger factor ribosome-binding domain"/>
    <property type="match status" value="1"/>
</dbReference>
<dbReference type="GO" id="GO:0044183">
    <property type="term" value="F:protein folding chaperone"/>
    <property type="evidence" value="ECO:0007669"/>
    <property type="project" value="TreeGrafter"/>
</dbReference>
<feature type="domain" description="Trigger factor ribosome-binding bacterial" evidence="11">
    <location>
        <begin position="1"/>
        <end position="145"/>
    </location>
</feature>
<dbReference type="PANTHER" id="PTHR30560:SF3">
    <property type="entry name" value="TRIGGER FACTOR-LIKE PROTEIN TIG, CHLOROPLASTIC"/>
    <property type="match status" value="1"/>
</dbReference>
<reference evidence="13 14" key="1">
    <citation type="journal article" date="2016" name="Nat. Commun.">
        <title>Thousands of microbial genomes shed light on interconnected biogeochemical processes in an aquifer system.</title>
        <authorList>
            <person name="Anantharaman K."/>
            <person name="Brown C.T."/>
            <person name="Hug L.A."/>
            <person name="Sharon I."/>
            <person name="Castelle C.J."/>
            <person name="Probst A.J."/>
            <person name="Thomas B.C."/>
            <person name="Singh A."/>
            <person name="Wilkins M.J."/>
            <person name="Karaoz U."/>
            <person name="Brodie E.L."/>
            <person name="Williams K.H."/>
            <person name="Hubbard S.S."/>
            <person name="Banfield J.F."/>
        </authorList>
    </citation>
    <scope>NUCLEOTIDE SEQUENCE [LARGE SCALE GENOMIC DNA]</scope>
</reference>
<dbReference type="AlphaFoldDB" id="A0A1G2R307"/>
<evidence type="ECO:0000259" key="11">
    <source>
        <dbReference type="Pfam" id="PF05697"/>
    </source>
</evidence>
<evidence type="ECO:0000256" key="8">
    <source>
        <dbReference type="ARBA" id="ARBA00023235"/>
    </source>
</evidence>
<evidence type="ECO:0000313" key="13">
    <source>
        <dbReference type="EMBL" id="OHA67173.1"/>
    </source>
</evidence>
<dbReference type="PANTHER" id="PTHR30560">
    <property type="entry name" value="TRIGGER FACTOR CHAPERONE AND PEPTIDYL-PROLYL CIS/TRANS ISOMERASE"/>
    <property type="match status" value="1"/>
</dbReference>
<dbReference type="GO" id="GO:0015031">
    <property type="term" value="P:protein transport"/>
    <property type="evidence" value="ECO:0007669"/>
    <property type="project" value="InterPro"/>
</dbReference>
<dbReference type="InterPro" id="IPR027304">
    <property type="entry name" value="Trigger_fact/SurA_dom_sf"/>
</dbReference>
<evidence type="ECO:0000256" key="7">
    <source>
        <dbReference type="ARBA" id="ARBA00023186"/>
    </source>
</evidence>
<evidence type="ECO:0000256" key="4">
    <source>
        <dbReference type="ARBA" id="ARBA00013194"/>
    </source>
</evidence>
<comment type="catalytic activity">
    <reaction evidence="1">
        <text>[protein]-peptidylproline (omega=180) = [protein]-peptidylproline (omega=0)</text>
        <dbReference type="Rhea" id="RHEA:16237"/>
        <dbReference type="Rhea" id="RHEA-COMP:10747"/>
        <dbReference type="Rhea" id="RHEA-COMP:10748"/>
        <dbReference type="ChEBI" id="CHEBI:83833"/>
        <dbReference type="ChEBI" id="CHEBI:83834"/>
        <dbReference type="EC" id="5.2.1.8"/>
    </reaction>
</comment>
<sequence length="341" mass="39744">MTYSHNKLPKSLVEIKAEVPWEEFELYHGQAVADLAKEIRLEGFRPGHVPPRVAEKYISEEKVLVEMAERSIRDVYIKAVQEHNLQIIGEPKVEILKLAKANPFEFRVEVSVLPEIELPSYQKIAEKVERKIVTVEDKEVEDTINWLRESRKTSDGAIPEVTDEFAMSLGDFQSMDELRASLKEGLQKEKETKEKERLREEILEKIAKEAKAEIPLALIEREKQSMLDRMRQGVSQTLRMQFDKYLEQAKKTEQELLYSFGEEAEKRVKKYLVLRDISEKEQVVVTPEEVEEEITRISSYYKSIGAAERDFDPERLKEYTEGLMRNEKTMDILEGFVKSNS</sequence>
<evidence type="ECO:0000259" key="12">
    <source>
        <dbReference type="Pfam" id="PF05698"/>
    </source>
</evidence>
<evidence type="ECO:0000256" key="2">
    <source>
        <dbReference type="ARBA" id="ARBA00004496"/>
    </source>
</evidence>
<dbReference type="Proteomes" id="UP000178092">
    <property type="component" value="Unassembled WGS sequence"/>
</dbReference>
<dbReference type="GO" id="GO:0003755">
    <property type="term" value="F:peptidyl-prolyl cis-trans isomerase activity"/>
    <property type="evidence" value="ECO:0007669"/>
    <property type="project" value="UniProtKB-KW"/>
</dbReference>
<dbReference type="InterPro" id="IPR008881">
    <property type="entry name" value="Trigger_fac_ribosome-bd_bac"/>
</dbReference>
<dbReference type="GO" id="GO:0043335">
    <property type="term" value="P:protein unfolding"/>
    <property type="evidence" value="ECO:0007669"/>
    <property type="project" value="TreeGrafter"/>
</dbReference>
<dbReference type="InterPro" id="IPR037041">
    <property type="entry name" value="Trigger_fac_C_sf"/>
</dbReference>
<accession>A0A1G2R307</accession>
<dbReference type="Pfam" id="PF05698">
    <property type="entry name" value="Trigger_C"/>
    <property type="match status" value="1"/>
</dbReference>
<feature type="domain" description="Trigger factor C-terminal" evidence="12">
    <location>
        <begin position="174"/>
        <end position="332"/>
    </location>
</feature>
<evidence type="ECO:0000256" key="1">
    <source>
        <dbReference type="ARBA" id="ARBA00000971"/>
    </source>
</evidence>
<organism evidence="13 14">
    <name type="scientific">Candidatus Wildermuthbacteria bacterium RIFCSPHIGHO2_02_FULL_45_25</name>
    <dbReference type="NCBI Taxonomy" id="1802450"/>
    <lineage>
        <taxon>Bacteria</taxon>
        <taxon>Candidatus Wildermuthiibacteriota</taxon>
    </lineage>
</organism>
<gene>
    <name evidence="13" type="ORF">A3C04_02580</name>
</gene>
<dbReference type="GO" id="GO:0051083">
    <property type="term" value="P:'de novo' cotranslational protein folding"/>
    <property type="evidence" value="ECO:0007669"/>
    <property type="project" value="TreeGrafter"/>
</dbReference>
<dbReference type="Pfam" id="PF05697">
    <property type="entry name" value="Trigger_N"/>
    <property type="match status" value="1"/>
</dbReference>
<evidence type="ECO:0000256" key="3">
    <source>
        <dbReference type="ARBA" id="ARBA00005464"/>
    </source>
</evidence>
<dbReference type="InterPro" id="IPR008880">
    <property type="entry name" value="Trigger_fac_C"/>
</dbReference>
<keyword evidence="6" id="KW-0697">Rotamase</keyword>
<proteinExistence type="inferred from homology"/>
<evidence type="ECO:0000256" key="6">
    <source>
        <dbReference type="ARBA" id="ARBA00023110"/>
    </source>
</evidence>
<evidence type="ECO:0000256" key="10">
    <source>
        <dbReference type="SAM" id="Coils"/>
    </source>
</evidence>
<keyword evidence="8" id="KW-0413">Isomerase</keyword>
<dbReference type="Gene3D" id="1.10.3120.10">
    <property type="entry name" value="Trigger factor, C-terminal domain"/>
    <property type="match status" value="1"/>
</dbReference>
<name>A0A1G2R307_9BACT</name>
<dbReference type="InterPro" id="IPR036611">
    <property type="entry name" value="Trigger_fac_ribosome-bd_sf"/>
</dbReference>
<dbReference type="GO" id="GO:0005737">
    <property type="term" value="C:cytoplasm"/>
    <property type="evidence" value="ECO:0007669"/>
    <property type="project" value="UniProtKB-SubCell"/>
</dbReference>
<keyword evidence="7" id="KW-0143">Chaperone</keyword>
<evidence type="ECO:0000313" key="14">
    <source>
        <dbReference type="Proteomes" id="UP000178092"/>
    </source>
</evidence>
<dbReference type="Gene3D" id="3.30.70.1050">
    <property type="entry name" value="Trigger factor ribosome-binding domain"/>
    <property type="match status" value="1"/>
</dbReference>
<protein>
    <recommendedName>
        <fullName evidence="5">Trigger factor</fullName>
        <ecNumber evidence="4">5.2.1.8</ecNumber>
    </recommendedName>
    <alternativeName>
        <fullName evidence="9">PPIase</fullName>
    </alternativeName>
</protein>
<comment type="subcellular location">
    <subcellularLocation>
        <location evidence="2">Cytoplasm</location>
    </subcellularLocation>
</comment>
<comment type="similarity">
    <text evidence="3">Belongs to the FKBP-type PPIase family. Tig subfamily.</text>
</comment>
<comment type="caution">
    <text evidence="13">The sequence shown here is derived from an EMBL/GenBank/DDBJ whole genome shotgun (WGS) entry which is preliminary data.</text>
</comment>
<evidence type="ECO:0000256" key="5">
    <source>
        <dbReference type="ARBA" id="ARBA00016902"/>
    </source>
</evidence>
<evidence type="ECO:0000256" key="9">
    <source>
        <dbReference type="ARBA" id="ARBA00029986"/>
    </source>
</evidence>
<keyword evidence="10" id="KW-0175">Coiled coil</keyword>
<dbReference type="EMBL" id="MHTV01000015">
    <property type="protein sequence ID" value="OHA67173.1"/>
    <property type="molecule type" value="Genomic_DNA"/>
</dbReference>
<dbReference type="InterPro" id="IPR005215">
    <property type="entry name" value="Trig_fac"/>
</dbReference>
<feature type="coiled-coil region" evidence="10">
    <location>
        <begin position="175"/>
        <end position="255"/>
    </location>
</feature>